<keyword evidence="3" id="KW-1185">Reference proteome</keyword>
<gene>
    <name evidence="2" type="ORF">PXEA_LOCUS31025</name>
</gene>
<organism evidence="2 3">
    <name type="scientific">Protopolystoma xenopodis</name>
    <dbReference type="NCBI Taxonomy" id="117903"/>
    <lineage>
        <taxon>Eukaryota</taxon>
        <taxon>Metazoa</taxon>
        <taxon>Spiralia</taxon>
        <taxon>Lophotrochozoa</taxon>
        <taxon>Platyhelminthes</taxon>
        <taxon>Monogenea</taxon>
        <taxon>Polyopisthocotylea</taxon>
        <taxon>Polystomatidea</taxon>
        <taxon>Polystomatidae</taxon>
        <taxon>Protopolystoma</taxon>
    </lineage>
</organism>
<feature type="region of interest" description="Disordered" evidence="1">
    <location>
        <begin position="44"/>
        <end position="94"/>
    </location>
</feature>
<reference evidence="2" key="1">
    <citation type="submission" date="2018-11" db="EMBL/GenBank/DDBJ databases">
        <authorList>
            <consortium name="Pathogen Informatics"/>
        </authorList>
    </citation>
    <scope>NUCLEOTIDE SEQUENCE</scope>
</reference>
<dbReference type="EMBL" id="CAAALY010255433">
    <property type="protein sequence ID" value="VEL37585.1"/>
    <property type="molecule type" value="Genomic_DNA"/>
</dbReference>
<sequence length="234" mass="25580">MGRKEESYLRATFSLDFLLIPHPHSPPPPAAFCECRRERPSLTNPPDRLTILRKTHPGSPSGPVWSVAGTRERTQPAARTGPPSAHTARPSVRPTSAPIAITLPSSIWPVPHAPRGHRNTDKTHLSDWLSHPGRGKWVYEPDRVGITTFVAPLVYSDAPPHPLRPGVHFMRRHTLHVYVPIALGPQEGGAEAIIFCEGEREGGRETNPIGCHTDSLASKDAGGKTTFHNHAPLP</sequence>
<proteinExistence type="predicted"/>
<name>A0A3S5ATT6_9PLAT</name>
<dbReference type="AlphaFoldDB" id="A0A3S5ATT6"/>
<feature type="region of interest" description="Disordered" evidence="1">
    <location>
        <begin position="214"/>
        <end position="234"/>
    </location>
</feature>
<evidence type="ECO:0000256" key="1">
    <source>
        <dbReference type="SAM" id="MobiDB-lite"/>
    </source>
</evidence>
<protein>
    <submittedName>
        <fullName evidence="2">Uncharacterized protein</fullName>
    </submittedName>
</protein>
<dbReference type="Proteomes" id="UP000784294">
    <property type="component" value="Unassembled WGS sequence"/>
</dbReference>
<evidence type="ECO:0000313" key="3">
    <source>
        <dbReference type="Proteomes" id="UP000784294"/>
    </source>
</evidence>
<accession>A0A3S5ATT6</accession>
<comment type="caution">
    <text evidence="2">The sequence shown here is derived from an EMBL/GenBank/DDBJ whole genome shotgun (WGS) entry which is preliminary data.</text>
</comment>
<evidence type="ECO:0000313" key="2">
    <source>
        <dbReference type="EMBL" id="VEL37585.1"/>
    </source>
</evidence>